<dbReference type="InterPro" id="IPR027417">
    <property type="entry name" value="P-loop_NTPase"/>
</dbReference>
<proteinExistence type="inferred from homology"/>
<dbReference type="GO" id="GO:0016887">
    <property type="term" value="F:ATP hydrolysis activity"/>
    <property type="evidence" value="ECO:0007669"/>
    <property type="project" value="InterPro"/>
</dbReference>
<dbReference type="Proteomes" id="UP000034160">
    <property type="component" value="Unassembled WGS sequence"/>
</dbReference>
<sequence>KSTLANTLAGHPKYLVTKGSVKLDRKNILNFSPDQRARLGFFLAFQYPVEIAGVSVQNFLRAAHEARFGKLKSILEFRKGLQKLADELHVKKELLERSINEGFSGGEKKRVEILQMAALAPKFAVLDETDSGLDIDAIKAVAAGIKTVVKKYNTGVIVITHYQRILKYLEPNKVHVMVQGKIIKSGGKEFAEELEQNGYAKYV</sequence>
<comment type="similarity">
    <text evidence="1">Belongs to the ABC transporter superfamily. Ycf16 family.</text>
</comment>
<name>A0A0G0Y0Z9_9BACT</name>
<evidence type="ECO:0000256" key="2">
    <source>
        <dbReference type="ARBA" id="ARBA00022741"/>
    </source>
</evidence>
<dbReference type="GO" id="GO:0005524">
    <property type="term" value="F:ATP binding"/>
    <property type="evidence" value="ECO:0007669"/>
    <property type="project" value="UniProtKB-KW"/>
</dbReference>
<gene>
    <name evidence="5" type="ORF">UU93_C0036G0007</name>
</gene>
<keyword evidence="2" id="KW-0547">Nucleotide-binding</keyword>
<evidence type="ECO:0000313" key="5">
    <source>
        <dbReference type="EMBL" id="KKS30510.1"/>
    </source>
</evidence>
<feature type="non-terminal residue" evidence="5">
    <location>
        <position position="1"/>
    </location>
</feature>
<dbReference type="InterPro" id="IPR003439">
    <property type="entry name" value="ABC_transporter-like_ATP-bd"/>
</dbReference>
<reference evidence="5 6" key="1">
    <citation type="journal article" date="2015" name="Nature">
        <title>rRNA introns, odd ribosomes, and small enigmatic genomes across a large radiation of phyla.</title>
        <authorList>
            <person name="Brown C.T."/>
            <person name="Hug L.A."/>
            <person name="Thomas B.C."/>
            <person name="Sharon I."/>
            <person name="Castelle C.J."/>
            <person name="Singh A."/>
            <person name="Wilkins M.J."/>
            <person name="Williams K.H."/>
            <person name="Banfield J.F."/>
        </authorList>
    </citation>
    <scope>NUCLEOTIDE SEQUENCE [LARGE SCALE GENOMIC DNA]</scope>
</reference>
<dbReference type="AlphaFoldDB" id="A0A0G0Y0Z9"/>
<dbReference type="NCBIfam" id="TIGR01978">
    <property type="entry name" value="sufC"/>
    <property type="match status" value="1"/>
</dbReference>
<dbReference type="Pfam" id="PF00005">
    <property type="entry name" value="ABC_tran"/>
    <property type="match status" value="1"/>
</dbReference>
<evidence type="ECO:0000256" key="1">
    <source>
        <dbReference type="ARBA" id="ARBA00006216"/>
    </source>
</evidence>
<evidence type="ECO:0000313" key="6">
    <source>
        <dbReference type="Proteomes" id="UP000034160"/>
    </source>
</evidence>
<feature type="domain" description="ABC transporter" evidence="4">
    <location>
        <begin position="1"/>
        <end position="129"/>
    </location>
</feature>
<keyword evidence="3" id="KW-0067">ATP-binding</keyword>
<accession>A0A0G0Y0Z9</accession>
<comment type="caution">
    <text evidence="5">The sequence shown here is derived from an EMBL/GenBank/DDBJ whole genome shotgun (WGS) entry which is preliminary data.</text>
</comment>
<dbReference type="PANTHER" id="PTHR43204:SF1">
    <property type="entry name" value="ABC TRANSPORTER I FAMILY MEMBER 6, CHLOROPLASTIC"/>
    <property type="match status" value="1"/>
</dbReference>
<evidence type="ECO:0000259" key="4">
    <source>
        <dbReference type="Pfam" id="PF00005"/>
    </source>
</evidence>
<dbReference type="STRING" id="1618356.UU93_C0036G0007"/>
<dbReference type="EMBL" id="LCCN01000036">
    <property type="protein sequence ID" value="KKS30510.1"/>
    <property type="molecule type" value="Genomic_DNA"/>
</dbReference>
<dbReference type="PANTHER" id="PTHR43204">
    <property type="entry name" value="ABC TRANSPORTER I FAMILY MEMBER 6, CHLOROPLASTIC"/>
    <property type="match status" value="1"/>
</dbReference>
<protein>
    <submittedName>
        <fullName evidence="5">FeS assembly ATPase SufC</fullName>
    </submittedName>
</protein>
<organism evidence="5 6">
    <name type="scientific">Candidatus Amesbacteria bacterium GW2011_GWA2_42_12</name>
    <dbReference type="NCBI Taxonomy" id="1618356"/>
    <lineage>
        <taxon>Bacteria</taxon>
        <taxon>Candidatus Amesiibacteriota</taxon>
    </lineage>
</organism>
<evidence type="ECO:0000256" key="3">
    <source>
        <dbReference type="ARBA" id="ARBA00022840"/>
    </source>
</evidence>
<dbReference type="PATRIC" id="fig|1618356.3.peg.842"/>
<dbReference type="Gene3D" id="3.40.50.300">
    <property type="entry name" value="P-loop containing nucleotide triphosphate hydrolases"/>
    <property type="match status" value="1"/>
</dbReference>
<dbReference type="SUPFAM" id="SSF52540">
    <property type="entry name" value="P-loop containing nucleoside triphosphate hydrolases"/>
    <property type="match status" value="1"/>
</dbReference>
<dbReference type="InterPro" id="IPR010230">
    <property type="entry name" value="FeS-cluster_ATPase_SufC"/>
</dbReference>